<dbReference type="InterPro" id="IPR009953">
    <property type="entry name" value="DRA_trans"/>
</dbReference>
<reference evidence="1 2" key="1">
    <citation type="submission" date="2019-10" db="EMBL/GenBank/DDBJ databases">
        <title>Vibrio sp. nov. isolated from a shrimp pond.</title>
        <authorList>
            <person name="Gomez-Gil B."/>
            <person name="Enciso-Ibarra J."/>
            <person name="Enciso-Ibarra K."/>
            <person name="Bolan-Mejia C."/>
        </authorList>
    </citation>
    <scope>NUCLEOTIDE SEQUENCE [LARGE SCALE GENOMIC DNA]</scope>
    <source>
        <strain evidence="1 2">CAIM 722</strain>
    </source>
</reference>
<dbReference type="Pfam" id="PF07357">
    <property type="entry name" value="DRAT"/>
    <property type="match status" value="1"/>
</dbReference>
<sequence>MVSHSLCHTLPSFAASSLNRCNLPANILGSCTYQHYPVPLILDFVHDLHKDFFRHLTTIDTAQERAAYFQYYMRSAFLLGQSEQAGFSAKNRGSKRDKSDYIRLLRGWMFDADSIEAAVIKRWVESRFGLLTLNHKGMITRVSDQSYQIYLKDYVRGLYNSNALESQLDLLYCYCQYELKTQYSHLHLTLYRGISNINHFYQIPAGEKFAGALLLNNMNSFSDNQYQAEIFGDKVICCQVPTSKILYFPKLIAGSLNGEDEYLVLGGMYLCQSVK</sequence>
<gene>
    <name evidence="1" type="ORF">F9817_20475</name>
</gene>
<keyword evidence="2" id="KW-1185">Reference proteome</keyword>
<keyword evidence="1" id="KW-0808">Transferase</keyword>
<dbReference type="AlphaFoldDB" id="A0A7X4RWT7"/>
<comment type="caution">
    <text evidence="1">The sequence shown here is derived from an EMBL/GenBank/DDBJ whole genome shotgun (WGS) entry which is preliminary data.</text>
</comment>
<proteinExistence type="predicted"/>
<accession>A0A7X4RWT7</accession>
<dbReference type="EMBL" id="WEKT01000061">
    <property type="protein sequence ID" value="MZI95559.1"/>
    <property type="molecule type" value="Genomic_DNA"/>
</dbReference>
<dbReference type="Proteomes" id="UP000462621">
    <property type="component" value="Unassembled WGS sequence"/>
</dbReference>
<dbReference type="GO" id="GO:0030701">
    <property type="term" value="F:NAD+-dinitrogen-reductase ADP-D-ribosyltransferase activity"/>
    <property type="evidence" value="ECO:0007669"/>
    <property type="project" value="InterPro"/>
</dbReference>
<protein>
    <submittedName>
        <fullName evidence="1">NAD(+)--dinitrogen-reductase ADP-D-ribosyltransferase</fullName>
    </submittedName>
</protein>
<evidence type="ECO:0000313" key="1">
    <source>
        <dbReference type="EMBL" id="MZI95559.1"/>
    </source>
</evidence>
<evidence type="ECO:0000313" key="2">
    <source>
        <dbReference type="Proteomes" id="UP000462621"/>
    </source>
</evidence>
<dbReference type="GO" id="GO:0009399">
    <property type="term" value="P:nitrogen fixation"/>
    <property type="evidence" value="ECO:0007669"/>
    <property type="project" value="InterPro"/>
</dbReference>
<name>A0A7X4RWT7_9VIBR</name>
<organism evidence="1 2">
    <name type="scientific">Vibrio eleionomae</name>
    <dbReference type="NCBI Taxonomy" id="2653505"/>
    <lineage>
        <taxon>Bacteria</taxon>
        <taxon>Pseudomonadati</taxon>
        <taxon>Pseudomonadota</taxon>
        <taxon>Gammaproteobacteria</taxon>
        <taxon>Vibrionales</taxon>
        <taxon>Vibrionaceae</taxon>
        <taxon>Vibrio</taxon>
    </lineage>
</organism>